<protein>
    <submittedName>
        <fullName evidence="1">Uncharacterized protein</fullName>
    </submittedName>
</protein>
<name>A0A172Z3W0_9PSED</name>
<organism evidence="1 2">
    <name type="scientific">Pseudomonas antarctica</name>
    <dbReference type="NCBI Taxonomy" id="219572"/>
    <lineage>
        <taxon>Bacteria</taxon>
        <taxon>Pseudomonadati</taxon>
        <taxon>Pseudomonadota</taxon>
        <taxon>Gammaproteobacteria</taxon>
        <taxon>Pseudomonadales</taxon>
        <taxon>Pseudomonadaceae</taxon>
        <taxon>Pseudomonas</taxon>
    </lineage>
</organism>
<sequence>MKNAEALRKNLADVFRQLQAGEINAKDASELANLGGKMINSAKVQVEYFALRKEAPRIAWLEQDAE</sequence>
<evidence type="ECO:0000313" key="1">
    <source>
        <dbReference type="EMBL" id="ANF87170.1"/>
    </source>
</evidence>
<dbReference type="PATRIC" id="fig|219572.3.peg.3906"/>
<evidence type="ECO:0000313" key="2">
    <source>
        <dbReference type="Proteomes" id="UP000077829"/>
    </source>
</evidence>
<dbReference type="EMBL" id="CP015600">
    <property type="protein sequence ID" value="ANF87170.1"/>
    <property type="molecule type" value="Genomic_DNA"/>
</dbReference>
<accession>A0A172Z3W0</accession>
<dbReference type="Proteomes" id="UP000077829">
    <property type="component" value="Chromosome"/>
</dbReference>
<gene>
    <name evidence="1" type="ORF">A7J50_3797</name>
</gene>
<proteinExistence type="predicted"/>
<dbReference type="AlphaFoldDB" id="A0A172Z3W0"/>
<dbReference type="KEGG" id="panr:A7J50_3797"/>
<reference evidence="1 2" key="1">
    <citation type="submission" date="2016-05" db="EMBL/GenBank/DDBJ databases">
        <title>Complete genome sequence of Pseudomonas antarctica PAMC 27494.</title>
        <authorList>
            <person name="Lee J."/>
        </authorList>
    </citation>
    <scope>NUCLEOTIDE SEQUENCE [LARGE SCALE GENOMIC DNA]</scope>
    <source>
        <strain evidence="1 2">PAMC 27494</strain>
    </source>
</reference>
<dbReference type="RefSeq" id="WP_064453194.1">
    <property type="nucleotide sequence ID" value="NZ_CP015600.1"/>
</dbReference>